<accession>A0AAU7F9S2</accession>
<name>A0AAU7F9S2_9NEIS</name>
<dbReference type="AlphaFoldDB" id="A0AAU7F9S2"/>
<sequence length="168" mass="18712">MINPISGPAFSASLPFCWQAQDGGVHDCGSDEWEAIRYLLVLADFEQNSESIELAQARQDLLLLWLARSQTMQLPAAQALTVGLSRLAWQTCTAPQLGEQGLIRLAFSTRFPLVLGIQARICAVQPDEQGALCVAELIFNSPQLQDQFEQTVFRYHRRAIQLAKQTQP</sequence>
<reference evidence="1" key="1">
    <citation type="submission" date="2024-05" db="EMBL/GenBank/DDBJ databases">
        <authorList>
            <person name="Yang L."/>
            <person name="Pan L."/>
        </authorList>
    </citation>
    <scope>NUCLEOTIDE SEQUENCE</scope>
    <source>
        <strain evidence="1">FCG-7</strain>
    </source>
</reference>
<evidence type="ECO:0008006" key="2">
    <source>
        <dbReference type="Google" id="ProtNLM"/>
    </source>
</evidence>
<protein>
    <recommendedName>
        <fullName evidence="2">PilZ domain-containing protein</fullName>
    </recommendedName>
</protein>
<gene>
    <name evidence="1" type="ORF">ABHF33_16195</name>
</gene>
<proteinExistence type="predicted"/>
<organism evidence="1">
    <name type="scientific">Chitinibacter mangrovi</name>
    <dbReference type="NCBI Taxonomy" id="3153927"/>
    <lineage>
        <taxon>Bacteria</taxon>
        <taxon>Pseudomonadati</taxon>
        <taxon>Pseudomonadota</taxon>
        <taxon>Betaproteobacteria</taxon>
        <taxon>Neisseriales</taxon>
        <taxon>Chitinibacteraceae</taxon>
        <taxon>Chitinibacter</taxon>
    </lineage>
</organism>
<dbReference type="KEGG" id="cmav:ABHF33_16195"/>
<evidence type="ECO:0000313" key="1">
    <source>
        <dbReference type="EMBL" id="XBM00571.1"/>
    </source>
</evidence>
<dbReference type="EMBL" id="CP157355">
    <property type="protein sequence ID" value="XBM00571.1"/>
    <property type="molecule type" value="Genomic_DNA"/>
</dbReference>
<dbReference type="RefSeq" id="WP_348944917.1">
    <property type="nucleotide sequence ID" value="NZ_CP157355.1"/>
</dbReference>